<name>A0A068VV78_PROFF</name>
<dbReference type="KEGG" id="pfre:RM25_2346"/>
<dbReference type="Gene3D" id="3.30.300.20">
    <property type="match status" value="1"/>
</dbReference>
<organism evidence="1">
    <name type="scientific">Propionibacterium freudenreichii subsp. freudenreichii</name>
    <dbReference type="NCBI Taxonomy" id="66712"/>
    <lineage>
        <taxon>Bacteria</taxon>
        <taxon>Bacillati</taxon>
        <taxon>Actinomycetota</taxon>
        <taxon>Actinomycetes</taxon>
        <taxon>Propionibacteriales</taxon>
        <taxon>Propionibacteriaceae</taxon>
        <taxon>Propionibacterium</taxon>
    </lineage>
</organism>
<dbReference type="InterPro" id="IPR003718">
    <property type="entry name" value="OsmC/Ohr_fam"/>
</dbReference>
<protein>
    <submittedName>
        <fullName evidence="1">OsmC protein</fullName>
    </submittedName>
</protein>
<proteinExistence type="predicted"/>
<dbReference type="PANTHER" id="PTHR34352:SF1">
    <property type="entry name" value="PROTEIN YHFA"/>
    <property type="match status" value="1"/>
</dbReference>
<dbReference type="RefSeq" id="WP_013162239.1">
    <property type="nucleotide sequence ID" value="NZ_CP010341.1"/>
</dbReference>
<dbReference type="Pfam" id="PF02566">
    <property type="entry name" value="OsmC"/>
    <property type="match status" value="1"/>
</dbReference>
<dbReference type="PANTHER" id="PTHR34352">
    <property type="entry name" value="PROTEIN YHFA"/>
    <property type="match status" value="1"/>
</dbReference>
<dbReference type="GeneID" id="61223234"/>
<accession>A0A068VV78</accession>
<evidence type="ECO:0000313" key="1">
    <source>
        <dbReference type="EMBL" id="CEP26100.1"/>
    </source>
</evidence>
<dbReference type="AlphaFoldDB" id="A0A068VV78"/>
<sequence>MSGEQTKTSRVGVNLKRVSPVHYEVTNGRGSTISVGHGDDVFSPVELLLAAVGACSSIDVDVVTTRRADPEKFDVSIAGDVEKGPEGNRVKDVDLNFSLSFPDTDEGRTAQSLVARLVKLSHDKDCTVGRTVMLPTELHSAVDGEVVA</sequence>
<gene>
    <name evidence="1" type="primary">osmC</name>
    <name evidence="1" type="ORF">PFCIRM138_04170</name>
</gene>
<reference evidence="1" key="1">
    <citation type="submission" date="2014-08" db="EMBL/GenBank/DDBJ databases">
        <authorList>
            <person name="Falentin Helene"/>
        </authorList>
    </citation>
    <scope>NUCLEOTIDE SEQUENCE</scope>
</reference>
<dbReference type="InterPro" id="IPR036102">
    <property type="entry name" value="OsmC/Ohrsf"/>
</dbReference>
<dbReference type="InterPro" id="IPR015946">
    <property type="entry name" value="KH_dom-like_a/b"/>
</dbReference>
<dbReference type="PATRIC" id="fig|66712.6.peg.2399"/>
<dbReference type="SUPFAM" id="SSF82784">
    <property type="entry name" value="OsmC-like"/>
    <property type="match status" value="1"/>
</dbReference>
<dbReference type="EMBL" id="LM676389">
    <property type="protein sequence ID" value="CEP26100.1"/>
    <property type="molecule type" value="Genomic_DNA"/>
</dbReference>